<protein>
    <submittedName>
        <fullName evidence="1">Major capsid protein</fullName>
    </submittedName>
</protein>
<proteinExistence type="predicted"/>
<sequence>MNAKSNFLKKVMCALFAIVGAVAFNSASGAVLATAAGLPAGIGAVAGNAVALVVGQLAPAGAMRAGVLTEIWTGEMIKTFRTAPEALGWMQRIRSYNQYVENDVIHFTEMGGDPNVLVNNTSYPLAITALTDADKPISLDKFDTEATPVTDDELHAISYDKMASVQERHRDALREKIAQKAIHAIAPDANKEGAPVIKTTGASDGTRLKMTYSDLLTLKREFDKMGIPQKDRILVLCSDHVNDLLETEQKFKEHYNINQTEGKICRMYGFDIYEYDGTPYYTMSTGKKKAWGATVAAGDARASVAFYAGRMMKAYGSTNFYHSDAKNDPLYHRNLVNFRQWGICLPLTDTKSRAAIVSAPTA</sequence>
<reference evidence="1" key="1">
    <citation type="journal article" date="2021" name="Proc. Natl. Acad. Sci. U.S.A.">
        <title>A Catalog of Tens of Thousands of Viruses from Human Metagenomes Reveals Hidden Associations with Chronic Diseases.</title>
        <authorList>
            <person name="Tisza M.J."/>
            <person name="Buck C.B."/>
        </authorList>
    </citation>
    <scope>NUCLEOTIDE SEQUENCE</scope>
    <source>
        <strain evidence="1">CtzRR1</strain>
    </source>
</reference>
<name>A0A8S5NFX0_9CAUD</name>
<dbReference type="EMBL" id="BK015166">
    <property type="protein sequence ID" value="DAD93733.1"/>
    <property type="molecule type" value="Genomic_DNA"/>
</dbReference>
<organism evidence="1">
    <name type="scientific">Myoviridae sp. ctzRR1</name>
    <dbReference type="NCBI Taxonomy" id="2826720"/>
    <lineage>
        <taxon>Viruses</taxon>
        <taxon>Duplodnaviria</taxon>
        <taxon>Heunggongvirae</taxon>
        <taxon>Uroviricota</taxon>
        <taxon>Caudoviricetes</taxon>
    </lineage>
</organism>
<accession>A0A8S5NFX0</accession>
<evidence type="ECO:0000313" key="1">
    <source>
        <dbReference type="EMBL" id="DAD93733.1"/>
    </source>
</evidence>
<dbReference type="Pfam" id="PF25209">
    <property type="entry name" value="Phage_capsid_4"/>
    <property type="match status" value="1"/>
</dbReference>